<evidence type="ECO:0000313" key="3">
    <source>
        <dbReference type="Proteomes" id="UP001296967"/>
    </source>
</evidence>
<proteinExistence type="predicted"/>
<organism evidence="2 3">
    <name type="scientific">Halochromatium salexigens</name>
    <name type="common">Chromatium salexigens</name>
    <dbReference type="NCBI Taxonomy" id="49447"/>
    <lineage>
        <taxon>Bacteria</taxon>
        <taxon>Pseudomonadati</taxon>
        <taxon>Pseudomonadota</taxon>
        <taxon>Gammaproteobacteria</taxon>
        <taxon>Chromatiales</taxon>
        <taxon>Chromatiaceae</taxon>
        <taxon>Halochromatium</taxon>
    </lineage>
</organism>
<comment type="caution">
    <text evidence="2">The sequence shown here is derived from an EMBL/GenBank/DDBJ whole genome shotgun (WGS) entry which is preliminary data.</text>
</comment>
<accession>A0AAJ0XFR6</accession>
<dbReference type="Proteomes" id="UP001296967">
    <property type="component" value="Unassembled WGS sequence"/>
</dbReference>
<feature type="transmembrane region" description="Helical" evidence="1">
    <location>
        <begin position="57"/>
        <end position="76"/>
    </location>
</feature>
<keyword evidence="1" id="KW-0472">Membrane</keyword>
<dbReference type="EMBL" id="NHSF01000062">
    <property type="protein sequence ID" value="MBK5931289.1"/>
    <property type="molecule type" value="Genomic_DNA"/>
</dbReference>
<dbReference type="RefSeq" id="WP_201246130.1">
    <property type="nucleotide sequence ID" value="NZ_NHSF01000062.1"/>
</dbReference>
<reference evidence="2" key="1">
    <citation type="submission" date="2017-05" db="EMBL/GenBank/DDBJ databases">
        <authorList>
            <person name="Imhoff J.F."/>
            <person name="Rahn T."/>
            <person name="Kuenzel S."/>
            <person name="Neulinger S.C."/>
        </authorList>
    </citation>
    <scope>NUCLEOTIDE SEQUENCE</scope>
    <source>
        <strain evidence="2">DSM 4395</strain>
    </source>
</reference>
<gene>
    <name evidence="2" type="ORF">CCR82_12375</name>
</gene>
<keyword evidence="3" id="KW-1185">Reference proteome</keyword>
<sequence length="79" mass="8753">MSVTAFDTHRFIQTLRRANLPEDQAEAIAEAFREAIGEEIVTKDYLRAEIESAKGDLIKWIAGLLLAQAVLVSALVKLL</sequence>
<reference evidence="2" key="2">
    <citation type="journal article" date="2020" name="Microorganisms">
        <title>Osmotic Adaptation and Compatible Solute Biosynthesis of Phototrophic Bacteria as Revealed from Genome Analyses.</title>
        <authorList>
            <person name="Imhoff J.F."/>
            <person name="Rahn T."/>
            <person name="Kunzel S."/>
            <person name="Keller A."/>
            <person name="Neulinger S.C."/>
        </authorList>
    </citation>
    <scope>NUCLEOTIDE SEQUENCE</scope>
    <source>
        <strain evidence="2">DSM 4395</strain>
    </source>
</reference>
<protein>
    <submittedName>
        <fullName evidence="2">DUF1640 domain-containing protein</fullName>
    </submittedName>
</protein>
<evidence type="ECO:0000313" key="2">
    <source>
        <dbReference type="EMBL" id="MBK5931289.1"/>
    </source>
</evidence>
<name>A0AAJ0XFR6_HALSE</name>
<keyword evidence="1" id="KW-0812">Transmembrane</keyword>
<keyword evidence="1" id="KW-1133">Transmembrane helix</keyword>
<dbReference type="AlphaFoldDB" id="A0AAJ0XFR6"/>
<evidence type="ECO:0000256" key="1">
    <source>
        <dbReference type="SAM" id="Phobius"/>
    </source>
</evidence>